<evidence type="ECO:0000313" key="5">
    <source>
        <dbReference type="Proteomes" id="UP001596527"/>
    </source>
</evidence>
<dbReference type="NCBIfam" id="TIGR01451">
    <property type="entry name" value="B_ant_repeat"/>
    <property type="match status" value="1"/>
</dbReference>
<keyword evidence="2" id="KW-0732">Signal</keyword>
<feature type="region of interest" description="Disordered" evidence="1">
    <location>
        <begin position="1221"/>
        <end position="1240"/>
    </location>
</feature>
<dbReference type="RefSeq" id="WP_380973027.1">
    <property type="nucleotide sequence ID" value="NZ_JBHTEF010000001.1"/>
</dbReference>
<gene>
    <name evidence="4" type="ORF">ACFQWG_05710</name>
</gene>
<organism evidence="4 5">
    <name type="scientific">Schaalia naturae</name>
    <dbReference type="NCBI Taxonomy" id="635203"/>
    <lineage>
        <taxon>Bacteria</taxon>
        <taxon>Bacillati</taxon>
        <taxon>Actinomycetota</taxon>
        <taxon>Actinomycetes</taxon>
        <taxon>Actinomycetales</taxon>
        <taxon>Actinomycetaceae</taxon>
        <taxon>Schaalia</taxon>
    </lineage>
</organism>
<evidence type="ECO:0000313" key="4">
    <source>
        <dbReference type="EMBL" id="MFC7580702.1"/>
    </source>
</evidence>
<evidence type="ECO:0000256" key="1">
    <source>
        <dbReference type="SAM" id="MobiDB-lite"/>
    </source>
</evidence>
<dbReference type="PANTHER" id="PTHR34819:SF3">
    <property type="entry name" value="CELL SURFACE PROTEIN"/>
    <property type="match status" value="1"/>
</dbReference>
<reference evidence="5" key="1">
    <citation type="journal article" date="2019" name="Int. J. Syst. Evol. Microbiol.">
        <title>The Global Catalogue of Microorganisms (GCM) 10K type strain sequencing project: providing services to taxonomists for standard genome sequencing and annotation.</title>
        <authorList>
            <consortium name="The Broad Institute Genomics Platform"/>
            <consortium name="The Broad Institute Genome Sequencing Center for Infectious Disease"/>
            <person name="Wu L."/>
            <person name="Ma J."/>
        </authorList>
    </citation>
    <scope>NUCLEOTIDE SEQUENCE [LARGE SCALE GENOMIC DNA]</scope>
    <source>
        <strain evidence="5">CCUG 56698</strain>
    </source>
</reference>
<feature type="region of interest" description="Disordered" evidence="1">
    <location>
        <begin position="622"/>
        <end position="644"/>
    </location>
</feature>
<feature type="chain" id="PRO_5046400386" description="DUF7927 domain-containing protein" evidence="2">
    <location>
        <begin position="23"/>
        <end position="1240"/>
    </location>
</feature>
<feature type="signal peptide" evidence="2">
    <location>
        <begin position="1"/>
        <end position="22"/>
    </location>
</feature>
<protein>
    <recommendedName>
        <fullName evidence="3">DUF7927 domain-containing protein</fullName>
    </recommendedName>
</protein>
<proteinExistence type="predicted"/>
<comment type="caution">
    <text evidence="4">The sequence shown here is derived from an EMBL/GenBank/DDBJ whole genome shotgun (WGS) entry which is preliminary data.</text>
</comment>
<feature type="domain" description="DUF7927" evidence="3">
    <location>
        <begin position="787"/>
        <end position="916"/>
    </location>
</feature>
<evidence type="ECO:0000256" key="2">
    <source>
        <dbReference type="SAM" id="SignalP"/>
    </source>
</evidence>
<dbReference type="Pfam" id="PF25549">
    <property type="entry name" value="DUF7927"/>
    <property type="match status" value="7"/>
</dbReference>
<keyword evidence="5" id="KW-1185">Reference proteome</keyword>
<dbReference type="Proteomes" id="UP001596527">
    <property type="component" value="Unassembled WGS sequence"/>
</dbReference>
<evidence type="ECO:0000259" key="3">
    <source>
        <dbReference type="Pfam" id="PF25549"/>
    </source>
</evidence>
<dbReference type="InterPro" id="IPR051172">
    <property type="entry name" value="Chlamydia_OmcB"/>
</dbReference>
<dbReference type="EMBL" id="JBHTEF010000001">
    <property type="protein sequence ID" value="MFC7580702.1"/>
    <property type="molecule type" value="Genomic_DNA"/>
</dbReference>
<feature type="domain" description="DUF7927" evidence="3">
    <location>
        <begin position="1055"/>
        <end position="1186"/>
    </location>
</feature>
<sequence>MRKASALAVVPVLALSALSGVAQIVAPQPAHAEEPSAALGPLQWLTAVEGMTAEVGQSSELTFGDTGVTATNTLVEASGGYCDVLGRQGGALQGPNASQFLTPSVPNDSVSIAGCSGAYSSGNPAEGRTVVSTEFSEPMPYVVVHVQNLDASRLRILGTSTTGDPLKFRALSQNNALGNSDEWINSDTRLAKNIGCQLDGGENPSGGCGSFVVWADSGDVVDLVFENEGGWMGDGWEWSLSIPATQLNVKKSSSTESAGPGDTVEYTVIATNVGDRDYTSENPAVLLDDLSGVLDDATYNGDAAADQTGTVAFDSRVLSWTGALPAGETVTLTYTVTLKAGGDGVARNVAWEPDPGDPTPPVCDPPDENGLDPDTGQPCAFTETKLPRLSVQKTADRTELPVVGGTVTYTVTVKNVGPGDYSDDAPATFEDDLADVLDAATYNKDAAASTGAVSYAEPKLSWSGALAAGESATITYTATYTGGGDQNLRNVACIPEDEVAPGQERCDFVQIPGAALTQWKKVSSSDSPAVAGSVLTYTLFFKNTGGAAADVDAIDDLTHVLDDADITTEPISPDGLAVTRDGSRISVTGQVPSGETYQVTYTATIKADGQRGDNISSNFLMKNRPDDPPEPPRVPTCKPTDAQLPDCTETPIAQVEYAKSVSASSDPVEAGTVLTYTVTAKSTGADTTAVSREDVLAGVLDDATLTGAPRSDTETVTVSDGTDGRIRIGGELVAGRTATITYQVTVRDESDRGDNRADNFIVPPGEEPPSTCPSGDTTCTSTPLPKIDVTKSVTPDDGSAVQEGQEVTYTLTFANTGAAAGTIDHTDDLAGVLDDATLTTAASSSDPALVATSGEDGKVRVTGTLDVGQTVTVKYTVTVRADGDRGDNRLGNVVARTDNPHPKCGDDGVSCTENPIGELDDWKTVDPAIGTTVRPGDVLTYTLHFENTGTAPKAFSRDDVLTDMVDDADVTSQPSSSSDALSVSGIADGRFTVNGTLQAGESATVTYQATVRAEGQRGDDRLGNFLIGPGETPDVECRLEDADHSDCTVNHVSDMRVTKSSDPASGEEVDPGQKVTYTLTFVNTSANPDSAPAEVDYTDHMDDVLDDADLVAGPDASEGGLAAAADGGTIRITGSVASGQTATVTYTVKVRSYDKQGDHSLGNVVAATGEDPVCATGSSLCTRHDVPEPKPGNPLASTGAEGTALLLGSVFVLMAGGMAATAVRRRRDPSDREEATSPLK</sequence>
<dbReference type="InterPro" id="IPR047589">
    <property type="entry name" value="DUF11_rpt"/>
</dbReference>
<feature type="domain" description="DUF7927" evidence="3">
    <location>
        <begin position="919"/>
        <end position="1052"/>
    </location>
</feature>
<feature type="domain" description="DUF7927" evidence="3">
    <location>
        <begin position="389"/>
        <end position="506"/>
    </location>
</feature>
<feature type="domain" description="DUF7927" evidence="3">
    <location>
        <begin position="516"/>
        <end position="652"/>
    </location>
</feature>
<dbReference type="Gene3D" id="2.60.40.10">
    <property type="entry name" value="Immunoglobulins"/>
    <property type="match status" value="2"/>
</dbReference>
<accession>A0ABW2SKV0</accession>
<dbReference type="InterPro" id="IPR057687">
    <property type="entry name" value="DUF7927"/>
</dbReference>
<dbReference type="InterPro" id="IPR013783">
    <property type="entry name" value="Ig-like_fold"/>
</dbReference>
<name>A0ABW2SKV0_9ACTO</name>
<feature type="compositionally biased region" description="Basic and acidic residues" evidence="1">
    <location>
        <begin position="1228"/>
        <end position="1240"/>
    </location>
</feature>
<dbReference type="PANTHER" id="PTHR34819">
    <property type="entry name" value="LARGE CYSTEINE-RICH PERIPLASMIC PROTEIN OMCB"/>
    <property type="match status" value="1"/>
</dbReference>
<feature type="domain" description="DUF7927" evidence="3">
    <location>
        <begin position="247"/>
        <end position="369"/>
    </location>
</feature>
<feature type="domain" description="DUF7927" evidence="3">
    <location>
        <begin position="655"/>
        <end position="783"/>
    </location>
</feature>